<dbReference type="Proteomes" id="UP000004995">
    <property type="component" value="Unassembled WGS sequence"/>
</dbReference>
<accession>K4AKG4</accession>
<evidence type="ECO:0000313" key="6">
    <source>
        <dbReference type="EnsemblPlants" id="KQK87754"/>
    </source>
</evidence>
<dbReference type="InParanoid" id="K4AKG4"/>
<keyword evidence="3" id="KW-0378">Hydrolase</keyword>
<keyword evidence="2" id="KW-0645">Protease</keyword>
<comment type="similarity">
    <text evidence="1">Belongs to the peptidase C48 family.</text>
</comment>
<dbReference type="OMA" id="MEMRIAP"/>
<dbReference type="AlphaFoldDB" id="K4AKG4"/>
<dbReference type="EnsemblPlants" id="KQK87754">
    <property type="protein sequence ID" value="KQK87754"/>
    <property type="gene ID" value="SETIT_039387mg"/>
</dbReference>
<dbReference type="GO" id="GO:0008234">
    <property type="term" value="F:cysteine-type peptidase activity"/>
    <property type="evidence" value="ECO:0007669"/>
    <property type="project" value="UniProtKB-KW"/>
</dbReference>
<sequence length="207" mass="24738">IVDARIHDMRGKIPDDKRMFTNVYLETTHMPARFQYTQRHEAEICEEETMHRRAVAFKYVSHEMVFLPMRVQTHWFLVVVNAYLRTVQVLNSDKQFVGKIVQQVRNMVEGLHCYLDIIQNDEKEDYHRWKDFNVKTWDIDMLDGLPQQEDRTSSGLFMLKYMEHWNGYRLQKGFTQNLIDEFRSKLAAILVNSVFNEEQTMKGSPEI</sequence>
<dbReference type="PANTHER" id="PTHR12606:SF155">
    <property type="entry name" value="OS04G0316900 PROTEIN"/>
    <property type="match status" value="1"/>
</dbReference>
<dbReference type="Gene3D" id="3.40.395.10">
    <property type="entry name" value="Adenoviral Proteinase, Chain A"/>
    <property type="match status" value="1"/>
</dbReference>
<evidence type="ECO:0000256" key="2">
    <source>
        <dbReference type="ARBA" id="ARBA00022670"/>
    </source>
</evidence>
<dbReference type="HOGENOM" id="CLU_115241_0_0_1"/>
<protein>
    <recommendedName>
        <fullName evidence="5">Ubiquitin-like protease family profile domain-containing protein</fullName>
    </recommendedName>
</protein>
<dbReference type="PROSITE" id="PS50600">
    <property type="entry name" value="ULP_PROTEASE"/>
    <property type="match status" value="1"/>
</dbReference>
<dbReference type="SUPFAM" id="SSF54001">
    <property type="entry name" value="Cysteine proteinases"/>
    <property type="match status" value="1"/>
</dbReference>
<organism evidence="6 7">
    <name type="scientific">Setaria italica</name>
    <name type="common">Foxtail millet</name>
    <name type="synonym">Panicum italicum</name>
    <dbReference type="NCBI Taxonomy" id="4555"/>
    <lineage>
        <taxon>Eukaryota</taxon>
        <taxon>Viridiplantae</taxon>
        <taxon>Streptophyta</taxon>
        <taxon>Embryophyta</taxon>
        <taxon>Tracheophyta</taxon>
        <taxon>Spermatophyta</taxon>
        <taxon>Magnoliopsida</taxon>
        <taxon>Liliopsida</taxon>
        <taxon>Poales</taxon>
        <taxon>Poaceae</taxon>
        <taxon>PACMAD clade</taxon>
        <taxon>Panicoideae</taxon>
        <taxon>Panicodae</taxon>
        <taxon>Paniceae</taxon>
        <taxon>Cenchrinae</taxon>
        <taxon>Setaria</taxon>
    </lineage>
</organism>
<reference evidence="6" key="2">
    <citation type="submission" date="2018-08" db="UniProtKB">
        <authorList>
            <consortium name="EnsemblPlants"/>
        </authorList>
    </citation>
    <scope>IDENTIFICATION</scope>
    <source>
        <strain evidence="6">Yugu1</strain>
    </source>
</reference>
<dbReference type="eggNOG" id="KOG0778">
    <property type="taxonomic scope" value="Eukaryota"/>
</dbReference>
<evidence type="ECO:0000259" key="5">
    <source>
        <dbReference type="PROSITE" id="PS50600"/>
    </source>
</evidence>
<dbReference type="PANTHER" id="PTHR12606">
    <property type="entry name" value="SENTRIN/SUMO-SPECIFIC PROTEASE"/>
    <property type="match status" value="1"/>
</dbReference>
<evidence type="ECO:0000313" key="7">
    <source>
        <dbReference type="Proteomes" id="UP000004995"/>
    </source>
</evidence>
<proteinExistence type="inferred from homology"/>
<dbReference type="InterPro" id="IPR038765">
    <property type="entry name" value="Papain-like_cys_pep_sf"/>
</dbReference>
<dbReference type="InterPro" id="IPR003653">
    <property type="entry name" value="Peptidase_C48_C"/>
</dbReference>
<keyword evidence="4" id="KW-0788">Thiol protease</keyword>
<reference evidence="7" key="1">
    <citation type="journal article" date="2012" name="Nat. Biotechnol.">
        <title>Reference genome sequence of the model plant Setaria.</title>
        <authorList>
            <person name="Bennetzen J.L."/>
            <person name="Schmutz J."/>
            <person name="Wang H."/>
            <person name="Percifield R."/>
            <person name="Hawkins J."/>
            <person name="Pontaroli A.C."/>
            <person name="Estep M."/>
            <person name="Feng L."/>
            <person name="Vaughn J.N."/>
            <person name="Grimwood J."/>
            <person name="Jenkins J."/>
            <person name="Barry K."/>
            <person name="Lindquist E."/>
            <person name="Hellsten U."/>
            <person name="Deshpande S."/>
            <person name="Wang X."/>
            <person name="Wu X."/>
            <person name="Mitros T."/>
            <person name="Triplett J."/>
            <person name="Yang X."/>
            <person name="Ye C.Y."/>
            <person name="Mauro-Herrera M."/>
            <person name="Wang L."/>
            <person name="Li P."/>
            <person name="Sharma M."/>
            <person name="Sharma R."/>
            <person name="Ronald P.C."/>
            <person name="Panaud O."/>
            <person name="Kellogg E.A."/>
            <person name="Brutnell T.P."/>
            <person name="Doust A.N."/>
            <person name="Tuskan G.A."/>
            <person name="Rokhsar D."/>
            <person name="Devos K.M."/>
        </authorList>
    </citation>
    <scope>NUCLEOTIDE SEQUENCE [LARGE SCALE GENOMIC DNA]</scope>
    <source>
        <strain evidence="7">cv. Yugu1</strain>
    </source>
</reference>
<keyword evidence="7" id="KW-1185">Reference proteome</keyword>
<evidence type="ECO:0000256" key="3">
    <source>
        <dbReference type="ARBA" id="ARBA00022801"/>
    </source>
</evidence>
<evidence type="ECO:0000256" key="4">
    <source>
        <dbReference type="ARBA" id="ARBA00022807"/>
    </source>
</evidence>
<dbReference type="GO" id="GO:0006508">
    <property type="term" value="P:proteolysis"/>
    <property type="evidence" value="ECO:0007669"/>
    <property type="project" value="UniProtKB-KW"/>
</dbReference>
<dbReference type="Gramene" id="KQK87754">
    <property type="protein sequence ID" value="KQK87754"/>
    <property type="gene ID" value="SETIT_039387mg"/>
</dbReference>
<dbReference type="EMBL" id="AGNK02005439">
    <property type="status" value="NOT_ANNOTATED_CDS"/>
    <property type="molecule type" value="Genomic_DNA"/>
</dbReference>
<name>K4AKG4_SETIT</name>
<evidence type="ECO:0000256" key="1">
    <source>
        <dbReference type="ARBA" id="ARBA00005234"/>
    </source>
</evidence>
<feature type="domain" description="Ubiquitin-like protease family profile" evidence="5">
    <location>
        <begin position="1"/>
        <end position="165"/>
    </location>
</feature>
<dbReference type="Pfam" id="PF02902">
    <property type="entry name" value="Peptidase_C48"/>
    <property type="match status" value="1"/>
</dbReference>